<evidence type="ECO:0000313" key="5">
    <source>
        <dbReference type="Proteomes" id="UP001417504"/>
    </source>
</evidence>
<feature type="domain" description="Xylanase inhibitor C-terminal" evidence="3">
    <location>
        <begin position="148"/>
        <end position="250"/>
    </location>
</feature>
<sequence length="263" mass="28898">MFGQGSSQRSIVALDHSWLCPDFRQAQGVPPDFGDWDSAYDLLRNIGFRERLDLGTMPAPFPVQVTCAELTKSLNLGLVVGMRTKEWKRQGLMESGAASGQLSLISQTNSANFSYCLTFDSSKTLIICLHSTISPLKQSLSETHYSTSLEAIKRNGRGGLVIDLGTTYTHFHNPAFELVIKDFKSQTNLSVAGEYQTNSSGLDLCFNMPSDAIIGNVVPKLIFHFKGADMELPWENYMIDAGARSGLVCLLCTSLKILVPFNS</sequence>
<accession>A0AAP0IYD2</accession>
<dbReference type="InterPro" id="IPR032799">
    <property type="entry name" value="TAXi_C"/>
</dbReference>
<dbReference type="GO" id="GO:0008233">
    <property type="term" value="F:peptidase activity"/>
    <property type="evidence" value="ECO:0007669"/>
    <property type="project" value="UniProtKB-KW"/>
</dbReference>
<comment type="caution">
    <text evidence="4">The sequence shown here is derived from an EMBL/GenBank/DDBJ whole genome shotgun (WGS) entry which is preliminary data.</text>
</comment>
<keyword evidence="5" id="KW-1185">Reference proteome</keyword>
<dbReference type="GO" id="GO:0006508">
    <property type="term" value="P:proteolysis"/>
    <property type="evidence" value="ECO:0007669"/>
    <property type="project" value="UniProtKB-KW"/>
</dbReference>
<keyword evidence="1" id="KW-0645">Protease</keyword>
<dbReference type="Gene3D" id="2.40.70.10">
    <property type="entry name" value="Acid Proteases"/>
    <property type="match status" value="1"/>
</dbReference>
<evidence type="ECO:0000259" key="3">
    <source>
        <dbReference type="Pfam" id="PF14541"/>
    </source>
</evidence>
<dbReference type="PANTHER" id="PTHR47967">
    <property type="entry name" value="OS07G0603500 PROTEIN-RELATED"/>
    <property type="match status" value="1"/>
</dbReference>
<proteinExistence type="predicted"/>
<organism evidence="4 5">
    <name type="scientific">Stephania japonica</name>
    <dbReference type="NCBI Taxonomy" id="461633"/>
    <lineage>
        <taxon>Eukaryota</taxon>
        <taxon>Viridiplantae</taxon>
        <taxon>Streptophyta</taxon>
        <taxon>Embryophyta</taxon>
        <taxon>Tracheophyta</taxon>
        <taxon>Spermatophyta</taxon>
        <taxon>Magnoliopsida</taxon>
        <taxon>Ranunculales</taxon>
        <taxon>Menispermaceae</taxon>
        <taxon>Menispermoideae</taxon>
        <taxon>Cissampelideae</taxon>
        <taxon>Stephania</taxon>
    </lineage>
</organism>
<protein>
    <recommendedName>
        <fullName evidence="3">Xylanase inhibitor C-terminal domain-containing protein</fullName>
    </recommendedName>
</protein>
<evidence type="ECO:0000313" key="4">
    <source>
        <dbReference type="EMBL" id="KAK9124086.1"/>
    </source>
</evidence>
<name>A0AAP0IYD2_9MAGN</name>
<evidence type="ECO:0000256" key="1">
    <source>
        <dbReference type="ARBA" id="ARBA00022670"/>
    </source>
</evidence>
<dbReference type="PANTHER" id="PTHR47967:SF23">
    <property type="entry name" value="OS04G0448300 PROTEIN"/>
    <property type="match status" value="1"/>
</dbReference>
<keyword evidence="2" id="KW-0378">Hydrolase</keyword>
<dbReference type="Pfam" id="PF14541">
    <property type="entry name" value="TAXi_C"/>
    <property type="match status" value="1"/>
</dbReference>
<reference evidence="4 5" key="1">
    <citation type="submission" date="2024-01" db="EMBL/GenBank/DDBJ databases">
        <title>Genome assemblies of Stephania.</title>
        <authorList>
            <person name="Yang L."/>
        </authorList>
    </citation>
    <scope>NUCLEOTIDE SEQUENCE [LARGE SCALE GENOMIC DNA]</scope>
    <source>
        <strain evidence="4">QJT</strain>
        <tissue evidence="4">Leaf</tissue>
    </source>
</reference>
<dbReference type="Proteomes" id="UP001417504">
    <property type="component" value="Unassembled WGS sequence"/>
</dbReference>
<dbReference type="InterPro" id="IPR021109">
    <property type="entry name" value="Peptidase_aspartic_dom_sf"/>
</dbReference>
<dbReference type="GO" id="GO:0005576">
    <property type="term" value="C:extracellular region"/>
    <property type="evidence" value="ECO:0007669"/>
    <property type="project" value="TreeGrafter"/>
</dbReference>
<dbReference type="InterPro" id="IPR051708">
    <property type="entry name" value="Plant_Aspart_Prot_A1"/>
</dbReference>
<gene>
    <name evidence="4" type="ORF">Sjap_013688</name>
</gene>
<dbReference type="SUPFAM" id="SSF50630">
    <property type="entry name" value="Acid proteases"/>
    <property type="match status" value="1"/>
</dbReference>
<evidence type="ECO:0000256" key="2">
    <source>
        <dbReference type="ARBA" id="ARBA00022801"/>
    </source>
</evidence>
<dbReference type="AlphaFoldDB" id="A0AAP0IYD2"/>
<dbReference type="EMBL" id="JBBNAE010000005">
    <property type="protein sequence ID" value="KAK9124086.1"/>
    <property type="molecule type" value="Genomic_DNA"/>
</dbReference>